<protein>
    <submittedName>
        <fullName evidence="2">Uncharacterized protein</fullName>
    </submittedName>
</protein>
<evidence type="ECO:0000313" key="3">
    <source>
        <dbReference type="Proteomes" id="UP000008068"/>
    </source>
</evidence>
<accession>G0MMH6</accession>
<dbReference type="InterPro" id="IPR021942">
    <property type="entry name" value="DUF3557"/>
</dbReference>
<gene>
    <name evidence="2" type="ORF">CAEBREN_05896</name>
</gene>
<proteinExistence type="predicted"/>
<dbReference type="PANTHER" id="PTHR31379">
    <property type="entry name" value="F-BOX C PROTEIN-RELATED-RELATED"/>
    <property type="match status" value="1"/>
</dbReference>
<dbReference type="EMBL" id="GL379802">
    <property type="protein sequence ID" value="EGT37403.1"/>
    <property type="molecule type" value="Genomic_DNA"/>
</dbReference>
<dbReference type="OrthoDB" id="5910309at2759"/>
<feature type="coiled-coil region" evidence="1">
    <location>
        <begin position="127"/>
        <end position="154"/>
    </location>
</feature>
<name>G0MMH6_CAEBE</name>
<dbReference type="Proteomes" id="UP000008068">
    <property type="component" value="Unassembled WGS sequence"/>
</dbReference>
<keyword evidence="1" id="KW-0175">Coiled coil</keyword>
<dbReference type="Pfam" id="PF12078">
    <property type="entry name" value="DUF3557"/>
    <property type="match status" value="1"/>
</dbReference>
<dbReference type="HOGENOM" id="CLU_042576_0_0_1"/>
<sequence length="421" mass="48460">MSTTSMSLETLQFLLQHLDANRRFEIYNRCPALRAIEKTVPLKINSLTLMGNCVTVNDTTYGFGIIRRYNVGDTPHYVAASNERGGVDYEVDRYGVRDELDAHTVTPGDVDTKVREEPWIPDENFRIRRLENQIQIYEARLAQQRERRRNTARTEKNIEAVRAKLFEYQCRRENIPPNYEHFLQLTTSRTVDEQEQRTIERYAHNKKFSEAKKQLTTVLFGDRNSPIYVTNFTFVCSQGVIRLPVGLKLHVEKLKLGGDVGRILEALAPIFHETSFPLKKLEIDLLQGDNINHPIAQAARILKIMMISLDFQQNILAITNPVVRIIVMMLSEQTLEGLIGNWIDLKRPIGTEHTILIQQEPLFAFEMEDILKRINGVPIDDENVLIPMTAGTQLKVSYGPFPEFAPRVKWAVRFSTVVTEH</sequence>
<reference evidence="3" key="1">
    <citation type="submission" date="2011-07" db="EMBL/GenBank/DDBJ databases">
        <authorList>
            <consortium name="Caenorhabditis brenneri Sequencing and Analysis Consortium"/>
            <person name="Wilson R.K."/>
        </authorList>
    </citation>
    <scope>NUCLEOTIDE SEQUENCE [LARGE SCALE GENOMIC DNA]</scope>
    <source>
        <strain evidence="3">PB2801</strain>
    </source>
</reference>
<evidence type="ECO:0000256" key="1">
    <source>
        <dbReference type="SAM" id="Coils"/>
    </source>
</evidence>
<evidence type="ECO:0000313" key="2">
    <source>
        <dbReference type="EMBL" id="EGT37403.1"/>
    </source>
</evidence>
<dbReference type="AlphaFoldDB" id="G0MMH6"/>
<dbReference type="PANTHER" id="PTHR31379:SF1">
    <property type="entry name" value="F-BOX C PROTEIN-RELATED"/>
    <property type="match status" value="1"/>
</dbReference>
<organism evidence="3">
    <name type="scientific">Caenorhabditis brenneri</name>
    <name type="common">Nematode worm</name>
    <dbReference type="NCBI Taxonomy" id="135651"/>
    <lineage>
        <taxon>Eukaryota</taxon>
        <taxon>Metazoa</taxon>
        <taxon>Ecdysozoa</taxon>
        <taxon>Nematoda</taxon>
        <taxon>Chromadorea</taxon>
        <taxon>Rhabditida</taxon>
        <taxon>Rhabditina</taxon>
        <taxon>Rhabditomorpha</taxon>
        <taxon>Rhabditoidea</taxon>
        <taxon>Rhabditidae</taxon>
        <taxon>Peloderinae</taxon>
        <taxon>Caenorhabditis</taxon>
    </lineage>
</organism>
<dbReference type="OMA" id="NGWQENI"/>
<dbReference type="FunCoup" id="G0MMH6">
    <property type="interactions" value="372"/>
</dbReference>
<keyword evidence="3" id="KW-1185">Reference proteome</keyword>
<dbReference type="InParanoid" id="G0MMH6"/>